<dbReference type="InParanoid" id="A0A3P8WG16"/>
<evidence type="ECO:0000313" key="10">
    <source>
        <dbReference type="Ensembl" id="ENSCSEP00000025674.1"/>
    </source>
</evidence>
<dbReference type="GO" id="GO:0160107">
    <property type="term" value="F:tRNA (adenine(58)-N1)-methyltransferase activity"/>
    <property type="evidence" value="ECO:0007669"/>
    <property type="project" value="UniProtKB-EC"/>
</dbReference>
<proteinExistence type="predicted"/>
<reference evidence="10" key="3">
    <citation type="submission" date="2025-09" db="UniProtKB">
        <authorList>
            <consortium name="Ensembl"/>
        </authorList>
    </citation>
    <scope>IDENTIFICATION</scope>
</reference>
<dbReference type="InterPro" id="IPR014816">
    <property type="entry name" value="tRNA_MeTrfase_Gcd14"/>
</dbReference>
<dbReference type="Proteomes" id="UP000265120">
    <property type="component" value="Chromosome 1"/>
</dbReference>
<sequence>MLKTSIRTLLLTHRVVRICTSCQIHAWETNILFKLTESRTFSTGSVKCHDNEEEYLDSSRVSSTLTREDSLVTRGSRKRPLSPLERVSRLLPQDALSPEVMQLREQDRQRPDGDIEMSVAHLEHEADQPLQSLVAEETPPENSVHFNQLSSSESGAAVVLPGENLLVFGEILMAELYKKNQVEFRKMFTLKAGVLLQSSWGVILHDDIVGKPAGVVLKTNRGVPIFIRRVSLEDYVLHMRRGPAITYPKDAAVMLMMMDVKEGDCVLESGSGSGAMSLFLSRTVGSKGRVLSIDVREDHLKRATKNCKRWRTSWNLQHREEWPDNIQFHHADLCKASSLLAGHRFNAIALDLVNPHLGLPTALQHLHPGCVCAVYLVNITQVVDLLEGIRCSALPLLCERIVEVPVRHWWVSPAMKKTGQYCTRRTPVLEDHLEEVLKETEDETDKDETDTGEELSAQGQPVFGSVPYIARPHPEQLSHTGQQWLLVLCQSFHTSREQVNEC</sequence>
<dbReference type="InterPro" id="IPR029063">
    <property type="entry name" value="SAM-dependent_MTases_sf"/>
</dbReference>
<dbReference type="SUPFAM" id="SSF53335">
    <property type="entry name" value="S-adenosyl-L-methionine-dependent methyltransferases"/>
    <property type="match status" value="1"/>
</dbReference>
<feature type="compositionally biased region" description="Acidic residues" evidence="7">
    <location>
        <begin position="440"/>
        <end position="453"/>
    </location>
</feature>
<reference evidence="10" key="2">
    <citation type="submission" date="2025-08" db="UniProtKB">
        <authorList>
            <consortium name="Ensembl"/>
        </authorList>
    </citation>
    <scope>IDENTIFICATION</scope>
</reference>
<feature type="domain" description="TR61B FKBP-like" evidence="9">
    <location>
        <begin position="168"/>
        <end position="222"/>
    </location>
</feature>
<dbReference type="Gene3D" id="3.40.50.150">
    <property type="entry name" value="Vaccinia Virus protein VP39"/>
    <property type="match status" value="1"/>
</dbReference>
<dbReference type="PANTHER" id="PTHR12133">
    <property type="entry name" value="TRNA (ADENINE(58)-N(1))-METHYLTRANSFERASE"/>
    <property type="match status" value="1"/>
</dbReference>
<evidence type="ECO:0000256" key="7">
    <source>
        <dbReference type="SAM" id="MobiDB-lite"/>
    </source>
</evidence>
<dbReference type="GO" id="GO:0005739">
    <property type="term" value="C:mitochondrion"/>
    <property type="evidence" value="ECO:0007669"/>
    <property type="project" value="TreeGrafter"/>
</dbReference>
<dbReference type="FunCoup" id="A0A3P8WG16">
    <property type="interactions" value="24"/>
</dbReference>
<dbReference type="GO" id="GO:0031515">
    <property type="term" value="C:tRNA (m1A) methyltransferase complex"/>
    <property type="evidence" value="ECO:0007669"/>
    <property type="project" value="InterPro"/>
</dbReference>
<dbReference type="PANTHER" id="PTHR12133:SF1">
    <property type="entry name" value="TRNA (ADENINE(58)-N(1))-METHYLTRANSFERASE, MITOCHONDRIAL"/>
    <property type="match status" value="1"/>
</dbReference>
<evidence type="ECO:0000256" key="1">
    <source>
        <dbReference type="ARBA" id="ARBA00012796"/>
    </source>
</evidence>
<evidence type="ECO:0000256" key="4">
    <source>
        <dbReference type="ARBA" id="ARBA00022691"/>
    </source>
</evidence>
<dbReference type="InterPro" id="IPR054151">
    <property type="entry name" value="TR61B_FKBP-like"/>
</dbReference>
<dbReference type="Ensembl" id="ENSCSET00000026011.1">
    <property type="protein sequence ID" value="ENSCSEP00000025674.1"/>
    <property type="gene ID" value="ENSCSEG00000016389.1"/>
</dbReference>
<evidence type="ECO:0000256" key="6">
    <source>
        <dbReference type="ARBA" id="ARBA00048481"/>
    </source>
</evidence>
<evidence type="ECO:0000256" key="5">
    <source>
        <dbReference type="ARBA" id="ARBA00022694"/>
    </source>
</evidence>
<keyword evidence="11" id="KW-1185">Reference proteome</keyword>
<evidence type="ECO:0000259" key="8">
    <source>
        <dbReference type="Pfam" id="PF08704"/>
    </source>
</evidence>
<dbReference type="Pfam" id="PF21985">
    <property type="entry name" value="TR61B_FKBP-like"/>
    <property type="match status" value="1"/>
</dbReference>
<reference evidence="10 11" key="1">
    <citation type="journal article" date="2014" name="Nat. Genet.">
        <title>Whole-genome sequence of a flatfish provides insights into ZW sex chromosome evolution and adaptation to a benthic lifestyle.</title>
        <authorList>
            <person name="Chen S."/>
            <person name="Zhang G."/>
            <person name="Shao C."/>
            <person name="Huang Q."/>
            <person name="Liu G."/>
            <person name="Zhang P."/>
            <person name="Song W."/>
            <person name="An N."/>
            <person name="Chalopin D."/>
            <person name="Volff J.N."/>
            <person name="Hong Y."/>
            <person name="Li Q."/>
            <person name="Sha Z."/>
            <person name="Zhou H."/>
            <person name="Xie M."/>
            <person name="Yu Q."/>
            <person name="Liu Y."/>
            <person name="Xiang H."/>
            <person name="Wang N."/>
            <person name="Wu K."/>
            <person name="Yang C."/>
            <person name="Zhou Q."/>
            <person name="Liao X."/>
            <person name="Yang L."/>
            <person name="Hu Q."/>
            <person name="Zhang J."/>
            <person name="Meng L."/>
            <person name="Jin L."/>
            <person name="Tian Y."/>
            <person name="Lian J."/>
            <person name="Yang J."/>
            <person name="Miao G."/>
            <person name="Liu S."/>
            <person name="Liang Z."/>
            <person name="Yan F."/>
            <person name="Li Y."/>
            <person name="Sun B."/>
            <person name="Zhang H."/>
            <person name="Zhang J."/>
            <person name="Zhu Y."/>
            <person name="Du M."/>
            <person name="Zhao Y."/>
            <person name="Schartl M."/>
            <person name="Tang Q."/>
            <person name="Wang J."/>
        </authorList>
    </citation>
    <scope>NUCLEOTIDE SEQUENCE</scope>
</reference>
<keyword evidence="4" id="KW-0949">S-adenosyl-L-methionine</keyword>
<evidence type="ECO:0000256" key="2">
    <source>
        <dbReference type="ARBA" id="ARBA00022603"/>
    </source>
</evidence>
<dbReference type="InterPro" id="IPR049470">
    <property type="entry name" value="TRM61_C"/>
</dbReference>
<dbReference type="CDD" id="cd02440">
    <property type="entry name" value="AdoMet_MTases"/>
    <property type="match status" value="1"/>
</dbReference>
<accession>A0A3P8WG16</accession>
<dbReference type="STRING" id="244447.ENSCSEP00000025674"/>
<dbReference type="AlphaFoldDB" id="A0A3P8WG16"/>
<feature type="region of interest" description="Disordered" evidence="7">
    <location>
        <begin position="437"/>
        <end position="458"/>
    </location>
</feature>
<dbReference type="FunFam" id="3.10.330.20:FF:000003">
    <property type="entry name" value="tRNA (Adenine(58)-N(1))-methyltransferase, mitochondrial isoform X1"/>
    <property type="match status" value="1"/>
</dbReference>
<feature type="domain" description="tRNA (adenine(58)-N(1))-methyltransferase catalytic subunit TRM61 C-terminal" evidence="8">
    <location>
        <begin position="243"/>
        <end position="481"/>
    </location>
</feature>
<keyword evidence="5" id="KW-0819">tRNA processing</keyword>
<dbReference type="GeneTree" id="ENSGT00940000154239"/>
<dbReference type="Gene3D" id="3.10.330.20">
    <property type="match status" value="1"/>
</dbReference>
<evidence type="ECO:0000256" key="3">
    <source>
        <dbReference type="ARBA" id="ARBA00022679"/>
    </source>
</evidence>
<dbReference type="GO" id="GO:0030488">
    <property type="term" value="P:tRNA methylation"/>
    <property type="evidence" value="ECO:0007669"/>
    <property type="project" value="InterPro"/>
</dbReference>
<keyword evidence="3" id="KW-0808">Transferase</keyword>
<evidence type="ECO:0000313" key="11">
    <source>
        <dbReference type="Proteomes" id="UP000265120"/>
    </source>
</evidence>
<dbReference type="PROSITE" id="PS51620">
    <property type="entry name" value="SAM_TRM61"/>
    <property type="match status" value="1"/>
</dbReference>
<protein>
    <recommendedName>
        <fullName evidence="1">tRNA (adenine(58)-N(1))-methyltransferase</fullName>
        <ecNumber evidence="1">2.1.1.220</ecNumber>
    </recommendedName>
</protein>
<name>A0A3P8WG16_CYNSE</name>
<organism evidence="10 11">
    <name type="scientific">Cynoglossus semilaevis</name>
    <name type="common">Tongue sole</name>
    <dbReference type="NCBI Taxonomy" id="244447"/>
    <lineage>
        <taxon>Eukaryota</taxon>
        <taxon>Metazoa</taxon>
        <taxon>Chordata</taxon>
        <taxon>Craniata</taxon>
        <taxon>Vertebrata</taxon>
        <taxon>Euteleostomi</taxon>
        <taxon>Actinopterygii</taxon>
        <taxon>Neopterygii</taxon>
        <taxon>Teleostei</taxon>
        <taxon>Neoteleostei</taxon>
        <taxon>Acanthomorphata</taxon>
        <taxon>Carangaria</taxon>
        <taxon>Pleuronectiformes</taxon>
        <taxon>Pleuronectoidei</taxon>
        <taxon>Cynoglossidae</taxon>
        <taxon>Cynoglossinae</taxon>
        <taxon>Cynoglossus</taxon>
    </lineage>
</organism>
<keyword evidence="2" id="KW-0489">Methyltransferase</keyword>
<comment type="catalytic activity">
    <reaction evidence="6">
        <text>an adenosine in mRNA + S-adenosyl-L-methionine = an N(1)-methyladenosine in mRNA + S-adenosyl-L-homocysteine + H(+)</text>
        <dbReference type="Rhea" id="RHEA:55392"/>
        <dbReference type="Rhea" id="RHEA-COMP:12414"/>
        <dbReference type="Rhea" id="RHEA-COMP:12415"/>
        <dbReference type="ChEBI" id="CHEBI:15378"/>
        <dbReference type="ChEBI" id="CHEBI:57856"/>
        <dbReference type="ChEBI" id="CHEBI:59789"/>
        <dbReference type="ChEBI" id="CHEBI:74411"/>
        <dbReference type="ChEBI" id="CHEBI:74491"/>
    </reaction>
</comment>
<dbReference type="Pfam" id="PF08704">
    <property type="entry name" value="GCD14"/>
    <property type="match status" value="1"/>
</dbReference>
<dbReference type="EC" id="2.1.1.220" evidence="1"/>
<evidence type="ECO:0000259" key="9">
    <source>
        <dbReference type="Pfam" id="PF21985"/>
    </source>
</evidence>